<accession>A0A9Q1J569</accession>
<dbReference type="Proteomes" id="UP001152622">
    <property type="component" value="Chromosome 3"/>
</dbReference>
<feature type="region of interest" description="Disordered" evidence="1">
    <location>
        <begin position="1"/>
        <end position="22"/>
    </location>
</feature>
<protein>
    <submittedName>
        <fullName evidence="2">Uncharacterized protein</fullName>
    </submittedName>
</protein>
<evidence type="ECO:0000256" key="1">
    <source>
        <dbReference type="SAM" id="MobiDB-lite"/>
    </source>
</evidence>
<dbReference type="EMBL" id="JAINUF010000003">
    <property type="protein sequence ID" value="KAJ8368074.1"/>
    <property type="molecule type" value="Genomic_DNA"/>
</dbReference>
<comment type="caution">
    <text evidence="2">The sequence shown here is derived from an EMBL/GenBank/DDBJ whole genome shotgun (WGS) entry which is preliminary data.</text>
</comment>
<evidence type="ECO:0000313" key="2">
    <source>
        <dbReference type="EMBL" id="KAJ8368074.1"/>
    </source>
</evidence>
<gene>
    <name evidence="2" type="ORF">SKAU_G00081020</name>
</gene>
<reference evidence="2" key="1">
    <citation type="journal article" date="2023" name="Science">
        <title>Genome structures resolve the early diversification of teleost fishes.</title>
        <authorList>
            <person name="Parey E."/>
            <person name="Louis A."/>
            <person name="Montfort J."/>
            <person name="Bouchez O."/>
            <person name="Roques C."/>
            <person name="Iampietro C."/>
            <person name="Lluch J."/>
            <person name="Castinel A."/>
            <person name="Donnadieu C."/>
            <person name="Desvignes T."/>
            <person name="Floi Bucao C."/>
            <person name="Jouanno E."/>
            <person name="Wen M."/>
            <person name="Mejri S."/>
            <person name="Dirks R."/>
            <person name="Jansen H."/>
            <person name="Henkel C."/>
            <person name="Chen W.J."/>
            <person name="Zahm M."/>
            <person name="Cabau C."/>
            <person name="Klopp C."/>
            <person name="Thompson A.W."/>
            <person name="Robinson-Rechavi M."/>
            <person name="Braasch I."/>
            <person name="Lecointre G."/>
            <person name="Bobe J."/>
            <person name="Postlethwait J.H."/>
            <person name="Berthelot C."/>
            <person name="Roest Crollius H."/>
            <person name="Guiguen Y."/>
        </authorList>
    </citation>
    <scope>NUCLEOTIDE SEQUENCE</scope>
    <source>
        <strain evidence="2">WJC10195</strain>
    </source>
</reference>
<organism evidence="2 3">
    <name type="scientific">Synaphobranchus kaupii</name>
    <name type="common">Kaup's arrowtooth eel</name>
    <dbReference type="NCBI Taxonomy" id="118154"/>
    <lineage>
        <taxon>Eukaryota</taxon>
        <taxon>Metazoa</taxon>
        <taxon>Chordata</taxon>
        <taxon>Craniata</taxon>
        <taxon>Vertebrata</taxon>
        <taxon>Euteleostomi</taxon>
        <taxon>Actinopterygii</taxon>
        <taxon>Neopterygii</taxon>
        <taxon>Teleostei</taxon>
        <taxon>Anguilliformes</taxon>
        <taxon>Synaphobranchidae</taxon>
        <taxon>Synaphobranchus</taxon>
    </lineage>
</organism>
<proteinExistence type="predicted"/>
<sequence>MPLPHVHLSDASTPNGGPPLRQSADSAGAWVCALALGTEPVLLSCPVRLRVGYVAFWRYIKSTDIPSPPLSPISEAYASTKATVKAKETFVGRAPAREVVATVMDGAITRCQGWTRKYGEVPILSRAPVGRAEVNLRATADQNTCVESARRQEGLRPATHYILERSDQERYSAIKNK</sequence>
<keyword evidence="3" id="KW-1185">Reference proteome</keyword>
<evidence type="ECO:0000313" key="3">
    <source>
        <dbReference type="Proteomes" id="UP001152622"/>
    </source>
</evidence>
<name>A0A9Q1J569_SYNKA</name>
<dbReference type="AlphaFoldDB" id="A0A9Q1J569"/>